<reference evidence="2" key="1">
    <citation type="submission" date="2019-04" db="EMBL/GenBank/DDBJ databases">
        <authorList>
            <person name="Alioto T."/>
            <person name="Alioto T."/>
        </authorList>
    </citation>
    <scope>NUCLEOTIDE SEQUENCE [LARGE SCALE GENOMIC DNA]</scope>
</reference>
<accession>A0A5E4BAK0</accession>
<keyword evidence="1" id="KW-0732">Signal</keyword>
<keyword evidence="3" id="KW-1185">Reference proteome</keyword>
<sequence>MASALGSGCLTHFWRYWTILWSRLASSANVSEFSEDKQRNRILPWLKLKDPPIPCPRKTHEALAAKARGDLLIHRRLRVLSETSAGASVNWHTGLW</sequence>
<protein>
    <submittedName>
        <fullName evidence="2">Uncharacterized protein</fullName>
    </submittedName>
</protein>
<organism evidence="2 3">
    <name type="scientific">Marmota monax</name>
    <name type="common">Woodchuck</name>
    <dbReference type="NCBI Taxonomy" id="9995"/>
    <lineage>
        <taxon>Eukaryota</taxon>
        <taxon>Metazoa</taxon>
        <taxon>Chordata</taxon>
        <taxon>Craniata</taxon>
        <taxon>Vertebrata</taxon>
        <taxon>Euteleostomi</taxon>
        <taxon>Mammalia</taxon>
        <taxon>Eutheria</taxon>
        <taxon>Euarchontoglires</taxon>
        <taxon>Glires</taxon>
        <taxon>Rodentia</taxon>
        <taxon>Sciuromorpha</taxon>
        <taxon>Sciuridae</taxon>
        <taxon>Xerinae</taxon>
        <taxon>Marmotini</taxon>
        <taxon>Marmota</taxon>
    </lineage>
</organism>
<gene>
    <name evidence="2" type="ORF">MONAX_5E043713</name>
</gene>
<feature type="chain" id="PRO_5023124422" evidence="1">
    <location>
        <begin position="28"/>
        <end position="96"/>
    </location>
</feature>
<name>A0A5E4BAK0_MARMO</name>
<feature type="non-terminal residue" evidence="2">
    <location>
        <position position="96"/>
    </location>
</feature>
<dbReference type="AlphaFoldDB" id="A0A5E4BAK0"/>
<comment type="caution">
    <text evidence="2">The sequence shown here is derived from an EMBL/GenBank/DDBJ whole genome shotgun (WGS) entry which is preliminary data.</text>
</comment>
<evidence type="ECO:0000313" key="3">
    <source>
        <dbReference type="Proteomes" id="UP000335636"/>
    </source>
</evidence>
<evidence type="ECO:0000256" key="1">
    <source>
        <dbReference type="SAM" id="SignalP"/>
    </source>
</evidence>
<evidence type="ECO:0000313" key="2">
    <source>
        <dbReference type="EMBL" id="VTJ66653.1"/>
    </source>
</evidence>
<proteinExistence type="predicted"/>
<feature type="signal peptide" evidence="1">
    <location>
        <begin position="1"/>
        <end position="27"/>
    </location>
</feature>
<dbReference type="Proteomes" id="UP000335636">
    <property type="component" value="Unassembled WGS sequence"/>
</dbReference>
<dbReference type="EMBL" id="CABDUW010000355">
    <property type="protein sequence ID" value="VTJ66653.1"/>
    <property type="molecule type" value="Genomic_DNA"/>
</dbReference>